<dbReference type="InterPro" id="IPR001525">
    <property type="entry name" value="C5_MeTfrase"/>
</dbReference>
<evidence type="ECO:0000313" key="10">
    <source>
        <dbReference type="Proteomes" id="UP000286934"/>
    </source>
</evidence>
<evidence type="ECO:0000256" key="5">
    <source>
        <dbReference type="ARBA" id="ARBA00047422"/>
    </source>
</evidence>
<dbReference type="PROSITE" id="PS00094">
    <property type="entry name" value="C5_MTASE_1"/>
    <property type="match status" value="1"/>
</dbReference>
<gene>
    <name evidence="9" type="ORF">CWE13_00335</name>
</gene>
<dbReference type="EC" id="2.1.1.37" evidence="8"/>
<feature type="active site" evidence="6">
    <location>
        <position position="79"/>
    </location>
</feature>
<dbReference type="Gene3D" id="3.90.120.10">
    <property type="entry name" value="DNA Methylase, subunit A, domain 2"/>
    <property type="match status" value="1"/>
</dbReference>
<keyword evidence="10" id="KW-1185">Reference proteome</keyword>
<comment type="catalytic activity">
    <reaction evidence="5 8">
        <text>a 2'-deoxycytidine in DNA + S-adenosyl-L-methionine = a 5-methyl-2'-deoxycytidine in DNA + S-adenosyl-L-homocysteine + H(+)</text>
        <dbReference type="Rhea" id="RHEA:13681"/>
        <dbReference type="Rhea" id="RHEA-COMP:11369"/>
        <dbReference type="Rhea" id="RHEA-COMP:11370"/>
        <dbReference type="ChEBI" id="CHEBI:15378"/>
        <dbReference type="ChEBI" id="CHEBI:57856"/>
        <dbReference type="ChEBI" id="CHEBI:59789"/>
        <dbReference type="ChEBI" id="CHEBI:85452"/>
        <dbReference type="ChEBI" id="CHEBI:85454"/>
        <dbReference type="EC" id="2.1.1.37"/>
    </reaction>
</comment>
<evidence type="ECO:0000313" key="9">
    <source>
        <dbReference type="EMBL" id="RUO38136.1"/>
    </source>
</evidence>
<dbReference type="GO" id="GO:0032259">
    <property type="term" value="P:methylation"/>
    <property type="evidence" value="ECO:0007669"/>
    <property type="project" value="UniProtKB-KW"/>
</dbReference>
<dbReference type="AlphaFoldDB" id="A0A432WWI7"/>
<proteinExistence type="inferred from homology"/>
<sequence>MKITAVDLFCGVGGLTHGFVKAGVEVTAGYDLDEACRYAYEKNNFSTFYQRDISEVSPNEIATLFPKNSIKLLAGCAPCQPFSKYTQKKPKDDRWGLLYHFSRLISGVNPDLVTMENVPGVCKHRVYQDFKAHLIDSGYYVTDTTVFCPDYGLPQRRLRLVLLASKLGPVELIKPTHTVREYRTVKDSISHLPSIHAGQGCKHDRLHISAGLSQKNLSRIKHSKPGGTWRDWPEELLSTCHTKKSGQGYSSVYGRMEWSLPSPTITTQCYGFGNGRFGHPSQDRAISLREAAILQSFPDEYEFLKDDDKLSMSTLGRLIGNAVPVVLGEVIAKSFQQHLNAVNCSNSTVIQSNLLSN</sequence>
<evidence type="ECO:0000256" key="4">
    <source>
        <dbReference type="ARBA" id="ARBA00022747"/>
    </source>
</evidence>
<reference evidence="10" key="1">
    <citation type="journal article" date="2018" name="Front. Microbiol.">
        <title>Genome-Based Analysis Reveals the Taxonomy and Diversity of the Family Idiomarinaceae.</title>
        <authorList>
            <person name="Liu Y."/>
            <person name="Lai Q."/>
            <person name="Shao Z."/>
        </authorList>
    </citation>
    <scope>NUCLEOTIDE SEQUENCE [LARGE SCALE GENOMIC DNA]</scope>
    <source>
        <strain evidence="10">AIS</strain>
    </source>
</reference>
<evidence type="ECO:0000256" key="3">
    <source>
        <dbReference type="ARBA" id="ARBA00022691"/>
    </source>
</evidence>
<dbReference type="InterPro" id="IPR018117">
    <property type="entry name" value="C5_DNA_meth_AS"/>
</dbReference>
<dbReference type="Proteomes" id="UP000286934">
    <property type="component" value="Unassembled WGS sequence"/>
</dbReference>
<evidence type="ECO:0000256" key="2">
    <source>
        <dbReference type="ARBA" id="ARBA00022679"/>
    </source>
</evidence>
<keyword evidence="1 6" id="KW-0489">Methyltransferase</keyword>
<dbReference type="InterPro" id="IPR050390">
    <property type="entry name" value="C5-Methyltransferase"/>
</dbReference>
<dbReference type="PANTHER" id="PTHR10629">
    <property type="entry name" value="CYTOSINE-SPECIFIC METHYLTRANSFERASE"/>
    <property type="match status" value="1"/>
</dbReference>
<keyword evidence="4" id="KW-0680">Restriction system</keyword>
<comment type="similarity">
    <text evidence="6 7">Belongs to the class I-like SAM-binding methyltransferase superfamily. C5-methyltransferase family.</text>
</comment>
<protein>
    <recommendedName>
        <fullName evidence="8">Cytosine-specific methyltransferase</fullName>
        <ecNumber evidence="8">2.1.1.37</ecNumber>
    </recommendedName>
</protein>
<accession>A0A432WWI7</accession>
<evidence type="ECO:0000256" key="8">
    <source>
        <dbReference type="RuleBase" id="RU000417"/>
    </source>
</evidence>
<dbReference type="GO" id="GO:0009307">
    <property type="term" value="P:DNA restriction-modification system"/>
    <property type="evidence" value="ECO:0007669"/>
    <property type="project" value="UniProtKB-KW"/>
</dbReference>
<dbReference type="GO" id="GO:0003677">
    <property type="term" value="F:DNA binding"/>
    <property type="evidence" value="ECO:0007669"/>
    <property type="project" value="TreeGrafter"/>
</dbReference>
<keyword evidence="3 6" id="KW-0949">S-adenosyl-L-methionine</keyword>
<evidence type="ECO:0000256" key="6">
    <source>
        <dbReference type="PROSITE-ProRule" id="PRU01016"/>
    </source>
</evidence>
<dbReference type="PROSITE" id="PS51679">
    <property type="entry name" value="SAM_MT_C5"/>
    <property type="match status" value="1"/>
</dbReference>
<organism evidence="9 10">
    <name type="scientific">Aliidiomarina shirensis</name>
    <dbReference type="NCBI Taxonomy" id="1048642"/>
    <lineage>
        <taxon>Bacteria</taxon>
        <taxon>Pseudomonadati</taxon>
        <taxon>Pseudomonadota</taxon>
        <taxon>Gammaproteobacteria</taxon>
        <taxon>Alteromonadales</taxon>
        <taxon>Idiomarinaceae</taxon>
        <taxon>Aliidiomarina</taxon>
    </lineage>
</organism>
<dbReference type="Gene3D" id="3.40.50.150">
    <property type="entry name" value="Vaccinia Virus protein VP39"/>
    <property type="match status" value="1"/>
</dbReference>
<dbReference type="GO" id="GO:0044027">
    <property type="term" value="P:negative regulation of gene expression via chromosomal CpG island methylation"/>
    <property type="evidence" value="ECO:0007669"/>
    <property type="project" value="TreeGrafter"/>
</dbReference>
<evidence type="ECO:0000256" key="7">
    <source>
        <dbReference type="RuleBase" id="RU000416"/>
    </source>
</evidence>
<dbReference type="PANTHER" id="PTHR10629:SF52">
    <property type="entry name" value="DNA (CYTOSINE-5)-METHYLTRANSFERASE 1"/>
    <property type="match status" value="1"/>
</dbReference>
<keyword evidence="2 6" id="KW-0808">Transferase</keyword>
<dbReference type="SUPFAM" id="SSF53335">
    <property type="entry name" value="S-adenosyl-L-methionine-dependent methyltransferases"/>
    <property type="match status" value="1"/>
</dbReference>
<dbReference type="GO" id="GO:0003886">
    <property type="term" value="F:DNA (cytosine-5-)-methyltransferase activity"/>
    <property type="evidence" value="ECO:0007669"/>
    <property type="project" value="UniProtKB-EC"/>
</dbReference>
<dbReference type="OrthoDB" id="9813719at2"/>
<dbReference type="Pfam" id="PF00145">
    <property type="entry name" value="DNA_methylase"/>
    <property type="match status" value="1"/>
</dbReference>
<dbReference type="NCBIfam" id="TIGR00675">
    <property type="entry name" value="dcm"/>
    <property type="match status" value="1"/>
</dbReference>
<comment type="caution">
    <text evidence="9">The sequence shown here is derived from an EMBL/GenBank/DDBJ whole genome shotgun (WGS) entry which is preliminary data.</text>
</comment>
<name>A0A432WWI7_9GAMM</name>
<dbReference type="InterPro" id="IPR029063">
    <property type="entry name" value="SAM-dependent_MTases_sf"/>
</dbReference>
<evidence type="ECO:0000256" key="1">
    <source>
        <dbReference type="ARBA" id="ARBA00022603"/>
    </source>
</evidence>
<dbReference type="RefSeq" id="WP_126805362.1">
    <property type="nucleotide sequence ID" value="NZ_PIPP01000001.1"/>
</dbReference>
<dbReference type="EMBL" id="PIPP01000001">
    <property type="protein sequence ID" value="RUO38136.1"/>
    <property type="molecule type" value="Genomic_DNA"/>
</dbReference>
<dbReference type="PRINTS" id="PR00105">
    <property type="entry name" value="C5METTRFRASE"/>
</dbReference>